<name>A0A381U5T9_9ZZZZ</name>
<organism evidence="3">
    <name type="scientific">marine metagenome</name>
    <dbReference type="NCBI Taxonomy" id="408172"/>
    <lineage>
        <taxon>unclassified sequences</taxon>
        <taxon>metagenomes</taxon>
        <taxon>ecological metagenomes</taxon>
    </lineage>
</organism>
<dbReference type="InterPro" id="IPR039383">
    <property type="entry name" value="FHIT"/>
</dbReference>
<evidence type="ECO:0000313" key="3">
    <source>
        <dbReference type="EMBL" id="SVA23121.1"/>
    </source>
</evidence>
<dbReference type="AlphaFoldDB" id="A0A381U5T9"/>
<dbReference type="Pfam" id="PF01230">
    <property type="entry name" value="HIT"/>
    <property type="match status" value="1"/>
</dbReference>
<accession>A0A381U5T9</accession>
<sequence length="162" mass="18559">MKQLWAPWRMDYIKSDKTDGCIFCVLPSSNDDDKNYILFKGIHSFVVMNIFPYNCAHLMVSPYSHIGCITKINESEKDEVTQLTHECINILKTVIEPDGFNIGYNIGKAAGAGYDEHIHCHIVPRWSGDTNFMPVLGEVKVHPEHLRATYEKLHPHFKNLTL</sequence>
<dbReference type="InterPro" id="IPR052908">
    <property type="entry name" value="AP-4-A_phosphorylase"/>
</dbReference>
<gene>
    <name evidence="3" type="ORF">METZ01_LOCUS75975</name>
</gene>
<dbReference type="PROSITE" id="PS51084">
    <property type="entry name" value="HIT_2"/>
    <property type="match status" value="1"/>
</dbReference>
<dbReference type="EMBL" id="UINC01005718">
    <property type="protein sequence ID" value="SVA23121.1"/>
    <property type="molecule type" value="Genomic_DNA"/>
</dbReference>
<evidence type="ECO:0000256" key="1">
    <source>
        <dbReference type="ARBA" id="ARBA00022741"/>
    </source>
</evidence>
<dbReference type="CDD" id="cd01275">
    <property type="entry name" value="FHIT"/>
    <property type="match status" value="1"/>
</dbReference>
<dbReference type="Gene3D" id="3.30.428.10">
    <property type="entry name" value="HIT-like"/>
    <property type="match status" value="1"/>
</dbReference>
<dbReference type="PANTHER" id="PTHR42997">
    <property type="entry name" value="HIT FAMILY HYDROLASE"/>
    <property type="match status" value="1"/>
</dbReference>
<proteinExistence type="predicted"/>
<dbReference type="InterPro" id="IPR036265">
    <property type="entry name" value="HIT-like_sf"/>
</dbReference>
<dbReference type="SUPFAM" id="SSF54197">
    <property type="entry name" value="HIT-like"/>
    <property type="match status" value="1"/>
</dbReference>
<dbReference type="PANTHER" id="PTHR42997:SF1">
    <property type="entry name" value="AP-4-A PHOSPHORYLASE"/>
    <property type="match status" value="1"/>
</dbReference>
<dbReference type="GO" id="GO:0003824">
    <property type="term" value="F:catalytic activity"/>
    <property type="evidence" value="ECO:0007669"/>
    <property type="project" value="InterPro"/>
</dbReference>
<protein>
    <recommendedName>
        <fullName evidence="2">HIT domain-containing protein</fullName>
    </recommendedName>
</protein>
<keyword evidence="1" id="KW-0547">Nucleotide-binding</keyword>
<dbReference type="InterPro" id="IPR011146">
    <property type="entry name" value="HIT-like"/>
</dbReference>
<evidence type="ECO:0000259" key="2">
    <source>
        <dbReference type="PROSITE" id="PS51084"/>
    </source>
</evidence>
<dbReference type="GO" id="GO:0000166">
    <property type="term" value="F:nucleotide binding"/>
    <property type="evidence" value="ECO:0007669"/>
    <property type="project" value="UniProtKB-KW"/>
</dbReference>
<reference evidence="3" key="1">
    <citation type="submission" date="2018-05" db="EMBL/GenBank/DDBJ databases">
        <authorList>
            <person name="Lanie J.A."/>
            <person name="Ng W.-L."/>
            <person name="Kazmierczak K.M."/>
            <person name="Andrzejewski T.M."/>
            <person name="Davidsen T.M."/>
            <person name="Wayne K.J."/>
            <person name="Tettelin H."/>
            <person name="Glass J.I."/>
            <person name="Rusch D."/>
            <person name="Podicherti R."/>
            <person name="Tsui H.-C.T."/>
            <person name="Winkler M.E."/>
        </authorList>
    </citation>
    <scope>NUCLEOTIDE SEQUENCE</scope>
</reference>
<feature type="domain" description="HIT" evidence="2">
    <location>
        <begin position="22"/>
        <end position="132"/>
    </location>
</feature>